<dbReference type="InterPro" id="IPR032710">
    <property type="entry name" value="NTF2-like_dom_sf"/>
</dbReference>
<dbReference type="Proteomes" id="UP001165082">
    <property type="component" value="Unassembled WGS sequence"/>
</dbReference>
<dbReference type="EMBL" id="BRXZ01001701">
    <property type="protein sequence ID" value="GMH76890.1"/>
    <property type="molecule type" value="Genomic_DNA"/>
</dbReference>
<gene>
    <name evidence="1" type="ORF">TrRE_jg2826</name>
</gene>
<evidence type="ECO:0000313" key="1">
    <source>
        <dbReference type="EMBL" id="GMH76890.1"/>
    </source>
</evidence>
<name>A0A9W7AVU2_9STRA</name>
<protein>
    <recommendedName>
        <fullName evidence="3">SnoaL-like domain-containing protein</fullName>
    </recommendedName>
</protein>
<dbReference type="AlphaFoldDB" id="A0A9W7AVU2"/>
<dbReference type="SUPFAM" id="SSF54427">
    <property type="entry name" value="NTF2-like"/>
    <property type="match status" value="1"/>
</dbReference>
<organism evidence="1 2">
    <name type="scientific">Triparma retinervis</name>
    <dbReference type="NCBI Taxonomy" id="2557542"/>
    <lineage>
        <taxon>Eukaryota</taxon>
        <taxon>Sar</taxon>
        <taxon>Stramenopiles</taxon>
        <taxon>Ochrophyta</taxon>
        <taxon>Bolidophyceae</taxon>
        <taxon>Parmales</taxon>
        <taxon>Triparmaceae</taxon>
        <taxon>Triparma</taxon>
    </lineage>
</organism>
<reference evidence="1" key="1">
    <citation type="submission" date="2022-07" db="EMBL/GenBank/DDBJ databases">
        <title>Genome analysis of Parmales, a sister group of diatoms, reveals the evolutionary specialization of diatoms from phago-mixotrophs to photoautotrophs.</title>
        <authorList>
            <person name="Ban H."/>
            <person name="Sato S."/>
            <person name="Yoshikawa S."/>
            <person name="Kazumasa Y."/>
            <person name="Nakamura Y."/>
            <person name="Ichinomiya M."/>
            <person name="Saitoh K."/>
            <person name="Sato N."/>
            <person name="Blanc-Mathieu R."/>
            <person name="Endo H."/>
            <person name="Kuwata A."/>
            <person name="Ogata H."/>
        </authorList>
    </citation>
    <scope>NUCLEOTIDE SEQUENCE</scope>
</reference>
<keyword evidence="2" id="KW-1185">Reference proteome</keyword>
<comment type="caution">
    <text evidence="1">The sequence shown here is derived from an EMBL/GenBank/DDBJ whole genome shotgun (WGS) entry which is preliminary data.</text>
</comment>
<evidence type="ECO:0008006" key="3">
    <source>
        <dbReference type="Google" id="ProtNLM"/>
    </source>
</evidence>
<proteinExistence type="predicted"/>
<dbReference type="Gene3D" id="3.10.450.50">
    <property type="match status" value="1"/>
</dbReference>
<sequence>MLCRVFSPLLQIPIGKSSSLRSFSSLSKYGDILGGSQVTESSLATFKAWHSCVDVGVKGGNVDDAVKMFKDHVAEDVKFYPPTYFARWEGRDEFLVLISQVGAVFGSSFKYDRQWLSDDGKEWCLEFKAEIEGDKKTVVDGVDLVKLNDKGEIVEFRVLARPPNAVEALKATMMRRVPGPMARMKAAKGFSNLFGLGGDSK</sequence>
<dbReference type="OrthoDB" id="417158at2759"/>
<accession>A0A9W7AVU2</accession>
<evidence type="ECO:0000313" key="2">
    <source>
        <dbReference type="Proteomes" id="UP001165082"/>
    </source>
</evidence>